<dbReference type="Proteomes" id="UP000274922">
    <property type="component" value="Unassembled WGS sequence"/>
</dbReference>
<feature type="compositionally biased region" description="Basic and acidic residues" evidence="1">
    <location>
        <begin position="115"/>
        <end position="131"/>
    </location>
</feature>
<evidence type="ECO:0000313" key="3">
    <source>
        <dbReference type="Proteomes" id="UP000274922"/>
    </source>
</evidence>
<organism evidence="2 3">
    <name type="scientific">Caulochytrium protostelioides</name>
    <dbReference type="NCBI Taxonomy" id="1555241"/>
    <lineage>
        <taxon>Eukaryota</taxon>
        <taxon>Fungi</taxon>
        <taxon>Fungi incertae sedis</taxon>
        <taxon>Chytridiomycota</taxon>
        <taxon>Chytridiomycota incertae sedis</taxon>
        <taxon>Chytridiomycetes</taxon>
        <taxon>Caulochytriales</taxon>
        <taxon>Caulochytriaceae</taxon>
        <taxon>Caulochytrium</taxon>
    </lineage>
</organism>
<keyword evidence="3" id="KW-1185">Reference proteome</keyword>
<sequence>MERVGPTRLTPQRTLSNPHPPRATEDRQGEGFGGFAEHGMARGSDSKRNGEEAAAMPDETSNEGRQPARPATGHRASTQAGRAAGCLPSRAPSPNSPFSEEREGDGAAWDTISEAIERYHSQKEDRARSMH</sequence>
<evidence type="ECO:0000313" key="2">
    <source>
        <dbReference type="EMBL" id="RKO99810.1"/>
    </source>
</evidence>
<feature type="region of interest" description="Disordered" evidence="1">
    <location>
        <begin position="1"/>
        <end position="131"/>
    </location>
</feature>
<dbReference type="EMBL" id="ML014255">
    <property type="protein sequence ID" value="RKO99810.1"/>
    <property type="molecule type" value="Genomic_DNA"/>
</dbReference>
<name>A0A4P9X452_9FUNG</name>
<gene>
    <name evidence="2" type="ORF">CXG81DRAFT_20162</name>
</gene>
<protein>
    <submittedName>
        <fullName evidence="2">Uncharacterized protein</fullName>
    </submittedName>
</protein>
<reference evidence="3" key="1">
    <citation type="journal article" date="2018" name="Nat. Microbiol.">
        <title>Leveraging single-cell genomics to expand the fungal tree of life.</title>
        <authorList>
            <person name="Ahrendt S.R."/>
            <person name="Quandt C.A."/>
            <person name="Ciobanu D."/>
            <person name="Clum A."/>
            <person name="Salamov A."/>
            <person name="Andreopoulos B."/>
            <person name="Cheng J.F."/>
            <person name="Woyke T."/>
            <person name="Pelin A."/>
            <person name="Henrissat B."/>
            <person name="Reynolds N.K."/>
            <person name="Benny G.L."/>
            <person name="Smith M.E."/>
            <person name="James T.Y."/>
            <person name="Grigoriev I.V."/>
        </authorList>
    </citation>
    <scope>NUCLEOTIDE SEQUENCE [LARGE SCALE GENOMIC DNA]</scope>
    <source>
        <strain evidence="3">ATCC 52028</strain>
    </source>
</reference>
<dbReference type="AlphaFoldDB" id="A0A4P9X452"/>
<proteinExistence type="predicted"/>
<accession>A0A4P9X452</accession>
<evidence type="ECO:0000256" key="1">
    <source>
        <dbReference type="SAM" id="MobiDB-lite"/>
    </source>
</evidence>